<comment type="subcellular location">
    <subcellularLocation>
        <location evidence="1">Cell envelope</location>
    </subcellularLocation>
</comment>
<dbReference type="PROSITE" id="PS51257">
    <property type="entry name" value="PROKAR_LIPOPROTEIN"/>
    <property type="match status" value="1"/>
</dbReference>
<dbReference type="Pfam" id="PF01547">
    <property type="entry name" value="SBP_bac_1"/>
    <property type="match status" value="1"/>
</dbReference>
<protein>
    <submittedName>
        <fullName evidence="7">Multiple sugar transport system substrate-binding protein</fullName>
    </submittedName>
</protein>
<dbReference type="PANTHER" id="PTHR43649:SF31">
    <property type="entry name" value="SN-GLYCEROL-3-PHOSPHATE-BINDING PERIPLASMIC PROTEIN UGPB"/>
    <property type="match status" value="1"/>
</dbReference>
<evidence type="ECO:0000256" key="6">
    <source>
        <dbReference type="SAM" id="SignalP"/>
    </source>
</evidence>
<proteinExistence type="inferred from homology"/>
<gene>
    <name evidence="7" type="ORF">J2Z66_002342</name>
</gene>
<dbReference type="Proteomes" id="UP001519287">
    <property type="component" value="Unassembled WGS sequence"/>
</dbReference>
<sequence length="454" mass="50325">MAKASRMKIFLMLAIALILMLSSACSSKSDGGNKEETTGASEQPTQENKPTDEGKTSGEQVKLLFAMSGEGPTYELYKKMIKAYEDKHPNVKIDTQVIAQDYSTAILTRIAGGNAPDIFWISNENIISYAGRSALLELNPYDGKYFKKEDFMDNALDAYTYKDKIYGLPGDSAGNVLFYNKELFDKAKLPYPKADISWTELQELAKQLTIKEGDKVSQYGYAMDIDWFYWQPFLSMAGGSILDETGTKSVVNSPENTEAFEFLRNLMVKEQVAPTMSALKSTPGYQLFQNGKAAMYFGGSWNASTAFRQENLKWDVVRPPMYKNKGNVLGLGGFAVAGNTKHPDEASEFLSWFSGEEAQQMKFEGGFAGSPTVKSLVDSPVSTKGFENPYDSTIHLSELGESIKVAVTAPKSPYWAEISSEMAKQLELYWLNNQDIGTTLKKVDEKISAILEGK</sequence>
<evidence type="ECO:0000256" key="1">
    <source>
        <dbReference type="ARBA" id="ARBA00004196"/>
    </source>
</evidence>
<comment type="caution">
    <text evidence="7">The sequence shown here is derived from an EMBL/GenBank/DDBJ whole genome shotgun (WGS) entry which is preliminary data.</text>
</comment>
<evidence type="ECO:0000256" key="2">
    <source>
        <dbReference type="ARBA" id="ARBA00008520"/>
    </source>
</evidence>
<reference evidence="7 8" key="1">
    <citation type="submission" date="2021-03" db="EMBL/GenBank/DDBJ databases">
        <title>Genomic Encyclopedia of Type Strains, Phase IV (KMG-IV): sequencing the most valuable type-strain genomes for metagenomic binning, comparative biology and taxonomic classification.</title>
        <authorList>
            <person name="Goeker M."/>
        </authorList>
    </citation>
    <scope>NUCLEOTIDE SEQUENCE [LARGE SCALE GENOMIC DNA]</scope>
    <source>
        <strain evidence="7 8">DSM 26048</strain>
    </source>
</reference>
<dbReference type="InterPro" id="IPR006059">
    <property type="entry name" value="SBP"/>
</dbReference>
<dbReference type="Gene3D" id="3.40.190.10">
    <property type="entry name" value="Periplasmic binding protein-like II"/>
    <property type="match status" value="1"/>
</dbReference>
<evidence type="ECO:0000256" key="4">
    <source>
        <dbReference type="ARBA" id="ARBA00022729"/>
    </source>
</evidence>
<dbReference type="PANTHER" id="PTHR43649">
    <property type="entry name" value="ARABINOSE-BINDING PROTEIN-RELATED"/>
    <property type="match status" value="1"/>
</dbReference>
<evidence type="ECO:0000256" key="3">
    <source>
        <dbReference type="ARBA" id="ARBA00022448"/>
    </source>
</evidence>
<feature type="region of interest" description="Disordered" evidence="5">
    <location>
        <begin position="29"/>
        <end position="57"/>
    </location>
</feature>
<keyword evidence="8" id="KW-1185">Reference proteome</keyword>
<evidence type="ECO:0000256" key="5">
    <source>
        <dbReference type="SAM" id="MobiDB-lite"/>
    </source>
</evidence>
<dbReference type="InterPro" id="IPR050490">
    <property type="entry name" value="Bact_solute-bd_prot1"/>
</dbReference>
<feature type="signal peptide" evidence="6">
    <location>
        <begin position="1"/>
        <end position="28"/>
    </location>
</feature>
<name>A0ABS4IUR5_9BACL</name>
<dbReference type="EMBL" id="JAGGLB010000006">
    <property type="protein sequence ID" value="MBP1990736.1"/>
    <property type="molecule type" value="Genomic_DNA"/>
</dbReference>
<keyword evidence="7" id="KW-0762">Sugar transport</keyword>
<keyword evidence="4 6" id="KW-0732">Signal</keyword>
<keyword evidence="3" id="KW-0813">Transport</keyword>
<evidence type="ECO:0000313" key="7">
    <source>
        <dbReference type="EMBL" id="MBP1990736.1"/>
    </source>
</evidence>
<organism evidence="7 8">
    <name type="scientific">Paenibacillus eucommiae</name>
    <dbReference type="NCBI Taxonomy" id="1355755"/>
    <lineage>
        <taxon>Bacteria</taxon>
        <taxon>Bacillati</taxon>
        <taxon>Bacillota</taxon>
        <taxon>Bacilli</taxon>
        <taxon>Bacillales</taxon>
        <taxon>Paenibacillaceae</taxon>
        <taxon>Paenibacillus</taxon>
    </lineage>
</organism>
<dbReference type="SUPFAM" id="SSF53850">
    <property type="entry name" value="Periplasmic binding protein-like II"/>
    <property type="match status" value="1"/>
</dbReference>
<dbReference type="RefSeq" id="WP_245375462.1">
    <property type="nucleotide sequence ID" value="NZ_JAGGLB010000006.1"/>
</dbReference>
<comment type="similarity">
    <text evidence="2">Belongs to the bacterial solute-binding protein 1 family.</text>
</comment>
<feature type="compositionally biased region" description="Polar residues" evidence="5">
    <location>
        <begin position="38"/>
        <end position="48"/>
    </location>
</feature>
<feature type="chain" id="PRO_5045481571" evidence="6">
    <location>
        <begin position="29"/>
        <end position="454"/>
    </location>
</feature>
<dbReference type="CDD" id="cd13585">
    <property type="entry name" value="PBP2_TMBP_like"/>
    <property type="match status" value="1"/>
</dbReference>
<accession>A0ABS4IUR5</accession>
<evidence type="ECO:0000313" key="8">
    <source>
        <dbReference type="Proteomes" id="UP001519287"/>
    </source>
</evidence>